<dbReference type="PANTHER" id="PTHR42850:SF4">
    <property type="entry name" value="ZINC-DEPENDENT ENDOPOLYPHOSPHATASE"/>
    <property type="match status" value="1"/>
</dbReference>
<dbReference type="EMBL" id="JAEUAK010000011">
    <property type="protein sequence ID" value="MBW9055538.1"/>
    <property type="molecule type" value="Genomic_DNA"/>
</dbReference>
<evidence type="ECO:0000313" key="2">
    <source>
        <dbReference type="EMBL" id="MBW9055538.1"/>
    </source>
</evidence>
<evidence type="ECO:0000259" key="1">
    <source>
        <dbReference type="Pfam" id="PF00149"/>
    </source>
</evidence>
<dbReference type="PANTHER" id="PTHR42850">
    <property type="entry name" value="METALLOPHOSPHOESTERASE"/>
    <property type="match status" value="1"/>
</dbReference>
<dbReference type="RefSeq" id="WP_220336855.1">
    <property type="nucleotide sequence ID" value="NZ_JAEUAK010000011.1"/>
</dbReference>
<sequence length="264" mass="28862">MTGNASLHTFAIGDVHGRADLLEVMLSGIAGKARDERIDYRIVFLGDIMDRGPESRKAMDLVIRTLRDKPGSKLIRGNHDALPLQILDETDPAVQADLVNHWRDLGGSETMLSYGLPLGAAITADEIRSRFGDERLQCLRAAERYVELDHHILVHAGLKPDIPLAGQDAHTLMWIRGEFLNASASFGKIVVHGHTITASERVEIFPNRIAIDTGAFATNILSALHISPSGDVAVLQATEVLPGPCRFQQGRPLNRSHDDAGMLF</sequence>
<dbReference type="SUPFAM" id="SSF56300">
    <property type="entry name" value="Metallo-dependent phosphatases"/>
    <property type="match status" value="1"/>
</dbReference>
<reference evidence="2 3" key="1">
    <citation type="journal article" date="2021" name="MBio">
        <title>Poor Competitiveness of Bradyrhizobium in Pigeon Pea Root Colonization in Indian Soils.</title>
        <authorList>
            <person name="Chalasani D."/>
            <person name="Basu A."/>
            <person name="Pullabhotla S.V.S.R.N."/>
            <person name="Jorrin B."/>
            <person name="Neal A.L."/>
            <person name="Poole P.S."/>
            <person name="Podile A.R."/>
            <person name="Tkacz A."/>
        </authorList>
    </citation>
    <scope>NUCLEOTIDE SEQUENCE [LARGE SCALE GENOMIC DNA]</scope>
    <source>
        <strain evidence="2 3">HU56</strain>
    </source>
</reference>
<dbReference type="InterPro" id="IPR004843">
    <property type="entry name" value="Calcineurin-like_PHP"/>
</dbReference>
<protein>
    <submittedName>
        <fullName evidence="2">Metallophosphoesterase</fullName>
    </submittedName>
</protein>
<proteinExistence type="predicted"/>
<dbReference type="InterPro" id="IPR050126">
    <property type="entry name" value="Ap4A_hydrolase"/>
</dbReference>
<keyword evidence="3" id="KW-1185">Reference proteome</keyword>
<dbReference type="Gene3D" id="3.60.21.10">
    <property type="match status" value="1"/>
</dbReference>
<feature type="domain" description="Calcineurin-like phosphoesterase" evidence="1">
    <location>
        <begin position="10"/>
        <end position="156"/>
    </location>
</feature>
<gene>
    <name evidence="2" type="ORF">JNB85_24325</name>
</gene>
<dbReference type="Proteomes" id="UP000717752">
    <property type="component" value="Unassembled WGS sequence"/>
</dbReference>
<dbReference type="Pfam" id="PF00149">
    <property type="entry name" value="Metallophos"/>
    <property type="match status" value="1"/>
</dbReference>
<dbReference type="InterPro" id="IPR029052">
    <property type="entry name" value="Metallo-depent_PP-like"/>
</dbReference>
<evidence type="ECO:0000313" key="3">
    <source>
        <dbReference type="Proteomes" id="UP000717752"/>
    </source>
</evidence>
<accession>A0ABS7GZW1</accession>
<organism evidence="2 3">
    <name type="scientific">Rhizobium mesosinicum</name>
    <dbReference type="NCBI Taxonomy" id="335017"/>
    <lineage>
        <taxon>Bacteria</taxon>
        <taxon>Pseudomonadati</taxon>
        <taxon>Pseudomonadota</taxon>
        <taxon>Alphaproteobacteria</taxon>
        <taxon>Hyphomicrobiales</taxon>
        <taxon>Rhizobiaceae</taxon>
        <taxon>Rhizobium/Agrobacterium group</taxon>
        <taxon>Rhizobium</taxon>
    </lineage>
</organism>
<comment type="caution">
    <text evidence="2">The sequence shown here is derived from an EMBL/GenBank/DDBJ whole genome shotgun (WGS) entry which is preliminary data.</text>
</comment>
<name>A0ABS7GZW1_9HYPH</name>